<sequence>MSVPAVHHLDCAPMSPLVGAERMVGHCLLVATGSGLVLIDTGLGAADVMEPHRLGTLFRRLARPTLDLSRTAAHQIRALGYDPHDVRDIVLTHLDLDHTGGLADFPHARVHVTADEYRAAMRRESRLDAGRYMPAHWAHSPHWVIHDTADSTWHGFAASPVQRSPDILMIPLPGHTRGHCAVAVQRPDHWLLHAGDAYFFHGEIDLRRPRCPRPLSLYQRFVADNHGQRLTGLDRLREARRDDPRLIRVFSSHDVSEFARFTAEAPGRVR</sequence>
<dbReference type="CDD" id="cd07742">
    <property type="entry name" value="metallo-hydrolase-like_MBL-fold"/>
    <property type="match status" value="1"/>
</dbReference>
<dbReference type="InterPro" id="IPR051013">
    <property type="entry name" value="MBL_superfamily_lactonases"/>
</dbReference>
<gene>
    <name evidence="6" type="ORF">QCN29_19565</name>
</gene>
<evidence type="ECO:0000313" key="6">
    <source>
        <dbReference type="EMBL" id="MDH2390948.1"/>
    </source>
</evidence>
<evidence type="ECO:0000256" key="1">
    <source>
        <dbReference type="ARBA" id="ARBA00007749"/>
    </source>
</evidence>
<dbReference type="EMBL" id="JARWBG010000022">
    <property type="protein sequence ID" value="MDH2390948.1"/>
    <property type="molecule type" value="Genomic_DNA"/>
</dbReference>
<keyword evidence="3" id="KW-0378">Hydrolase</keyword>
<evidence type="ECO:0000256" key="3">
    <source>
        <dbReference type="ARBA" id="ARBA00022801"/>
    </source>
</evidence>
<dbReference type="InterPro" id="IPR001279">
    <property type="entry name" value="Metallo-B-lactamas"/>
</dbReference>
<keyword evidence="4" id="KW-0862">Zinc</keyword>
<proteinExistence type="inferred from homology"/>
<comment type="similarity">
    <text evidence="1">Belongs to the metallo-beta-lactamase superfamily.</text>
</comment>
<evidence type="ECO:0000313" key="7">
    <source>
        <dbReference type="Proteomes" id="UP001223144"/>
    </source>
</evidence>
<name>A0ABT6HRS2_9ACTN</name>
<evidence type="ECO:0000256" key="4">
    <source>
        <dbReference type="ARBA" id="ARBA00022833"/>
    </source>
</evidence>
<dbReference type="SUPFAM" id="SSF56281">
    <property type="entry name" value="Metallo-hydrolase/oxidoreductase"/>
    <property type="match status" value="1"/>
</dbReference>
<dbReference type="RefSeq" id="WP_279929627.1">
    <property type="nucleotide sequence ID" value="NZ_JARWBG010000022.1"/>
</dbReference>
<dbReference type="PANTHER" id="PTHR42978:SF3">
    <property type="entry name" value="BLR3078 PROTEIN"/>
    <property type="match status" value="1"/>
</dbReference>
<dbReference type="SMART" id="SM00849">
    <property type="entry name" value="Lactamase_B"/>
    <property type="match status" value="1"/>
</dbReference>
<organism evidence="6 7">
    <name type="scientific">Streptomyces chengmaiensis</name>
    <dbReference type="NCBI Taxonomy" id="3040919"/>
    <lineage>
        <taxon>Bacteria</taxon>
        <taxon>Bacillati</taxon>
        <taxon>Actinomycetota</taxon>
        <taxon>Actinomycetes</taxon>
        <taxon>Kitasatosporales</taxon>
        <taxon>Streptomycetaceae</taxon>
        <taxon>Streptomyces</taxon>
    </lineage>
</organism>
<dbReference type="InterPro" id="IPR036866">
    <property type="entry name" value="RibonucZ/Hydroxyglut_hydro"/>
</dbReference>
<evidence type="ECO:0000259" key="5">
    <source>
        <dbReference type="SMART" id="SM00849"/>
    </source>
</evidence>
<dbReference type="Pfam" id="PF00753">
    <property type="entry name" value="Lactamase_B"/>
    <property type="match status" value="1"/>
</dbReference>
<dbReference type="Gene3D" id="3.60.15.10">
    <property type="entry name" value="Ribonuclease Z/Hydroxyacylglutathione hydrolase-like"/>
    <property type="match status" value="1"/>
</dbReference>
<keyword evidence="7" id="KW-1185">Reference proteome</keyword>
<evidence type="ECO:0000256" key="2">
    <source>
        <dbReference type="ARBA" id="ARBA00022723"/>
    </source>
</evidence>
<accession>A0ABT6HRS2</accession>
<feature type="domain" description="Metallo-beta-lactamase" evidence="5">
    <location>
        <begin position="24"/>
        <end position="253"/>
    </location>
</feature>
<keyword evidence="2" id="KW-0479">Metal-binding</keyword>
<protein>
    <submittedName>
        <fullName evidence="6">MBL fold metallo-hydrolase</fullName>
    </submittedName>
</protein>
<dbReference type="PANTHER" id="PTHR42978">
    <property type="entry name" value="QUORUM-QUENCHING LACTONASE YTNP-RELATED-RELATED"/>
    <property type="match status" value="1"/>
</dbReference>
<reference evidence="6 7" key="1">
    <citation type="submission" date="2023-04" db="EMBL/GenBank/DDBJ databases">
        <title>Streptomyces chengmaiensis sp. nov. isolated from the stem of mangrove plant in Hainan.</title>
        <authorList>
            <person name="Huang X."/>
            <person name="Zhou S."/>
            <person name="Chu X."/>
            <person name="Xie Y."/>
            <person name="Lin Y."/>
        </authorList>
    </citation>
    <scope>NUCLEOTIDE SEQUENCE [LARGE SCALE GENOMIC DNA]</scope>
    <source>
        <strain evidence="6 7">HNM0663</strain>
    </source>
</reference>
<dbReference type="Proteomes" id="UP001223144">
    <property type="component" value="Unassembled WGS sequence"/>
</dbReference>
<comment type="caution">
    <text evidence="6">The sequence shown here is derived from an EMBL/GenBank/DDBJ whole genome shotgun (WGS) entry which is preliminary data.</text>
</comment>